<dbReference type="Gene3D" id="3.30.1600.10">
    <property type="entry name" value="SIR2/SIRT2 'Small Domain"/>
    <property type="match status" value="1"/>
</dbReference>
<dbReference type="HAMAP" id="MF_01121">
    <property type="entry name" value="Sirtuin_ClassIII"/>
    <property type="match status" value="1"/>
</dbReference>
<evidence type="ECO:0000313" key="7">
    <source>
        <dbReference type="Proteomes" id="UP001165653"/>
    </source>
</evidence>
<dbReference type="PROSITE" id="PS50305">
    <property type="entry name" value="SIRTUIN"/>
    <property type="match status" value="1"/>
</dbReference>
<comment type="function">
    <text evidence="3">NAD-dependent lysine deacetylase and desuccinylase that specifically removes acetyl and succinyl groups on target proteins. Modulates the activities of several proteins which are inactive in their acylated form.</text>
</comment>
<evidence type="ECO:0000313" key="6">
    <source>
        <dbReference type="EMBL" id="MCW1915719.1"/>
    </source>
</evidence>
<evidence type="ECO:0000256" key="2">
    <source>
        <dbReference type="ARBA" id="ARBA00023027"/>
    </source>
</evidence>
<dbReference type="Pfam" id="PF02146">
    <property type="entry name" value="SIR2"/>
    <property type="match status" value="1"/>
</dbReference>
<accession>A0ABT3G8C9</accession>
<dbReference type="PANTHER" id="PTHR11085">
    <property type="entry name" value="NAD-DEPENDENT PROTEIN DEACYLASE SIRTUIN-5, MITOCHONDRIAL-RELATED"/>
    <property type="match status" value="1"/>
</dbReference>
<keyword evidence="7" id="KW-1185">Reference proteome</keyword>
<feature type="domain" description="Deacetylase sirtuin-type" evidence="5">
    <location>
        <begin position="1"/>
        <end position="230"/>
    </location>
</feature>
<dbReference type="PANTHER" id="PTHR11085:SF4">
    <property type="entry name" value="NAD-DEPENDENT PROTEIN DEACYLASE"/>
    <property type="match status" value="1"/>
</dbReference>
<name>A0ABT3G8C9_9BACT</name>
<dbReference type="Proteomes" id="UP001165653">
    <property type="component" value="Unassembled WGS sequence"/>
</dbReference>
<comment type="cofactor">
    <cofactor evidence="3">
        <name>Zn(2+)</name>
        <dbReference type="ChEBI" id="CHEBI:29105"/>
    </cofactor>
    <text evidence="3">Binds 1 zinc ion per subunit.</text>
</comment>
<dbReference type="InterPro" id="IPR050134">
    <property type="entry name" value="NAD-dep_sirtuin_deacylases"/>
</dbReference>
<keyword evidence="3" id="KW-0963">Cytoplasm</keyword>
<comment type="subcellular location">
    <subcellularLocation>
        <location evidence="3">Cytoplasm</location>
    </subcellularLocation>
</comment>
<feature type="binding site" evidence="3 4">
    <location>
        <position position="135"/>
    </location>
    <ligand>
        <name>Zn(2+)</name>
        <dbReference type="ChEBI" id="CHEBI:29105"/>
    </ligand>
</feature>
<keyword evidence="3 4" id="KW-0862">Zinc</keyword>
<evidence type="ECO:0000256" key="3">
    <source>
        <dbReference type="HAMAP-Rule" id="MF_01121"/>
    </source>
</evidence>
<gene>
    <name evidence="3" type="primary">cobB</name>
    <name evidence="6" type="ORF">OJ996_19185</name>
</gene>
<keyword evidence="1" id="KW-0808">Transferase</keyword>
<keyword evidence="2 3" id="KW-0520">NAD</keyword>
<feature type="binding site" evidence="3 4">
    <location>
        <position position="116"/>
    </location>
    <ligand>
        <name>Zn(2+)</name>
        <dbReference type="ChEBI" id="CHEBI:29105"/>
    </ligand>
</feature>
<feature type="binding site" evidence="3">
    <location>
        <position position="55"/>
    </location>
    <ligand>
        <name>substrate</name>
    </ligand>
</feature>
<dbReference type="InterPro" id="IPR026591">
    <property type="entry name" value="Sirtuin_cat_small_dom_sf"/>
</dbReference>
<dbReference type="InterPro" id="IPR003000">
    <property type="entry name" value="Sirtuin"/>
</dbReference>
<dbReference type="SUPFAM" id="SSF52467">
    <property type="entry name" value="DHS-like NAD/FAD-binding domain"/>
    <property type="match status" value="1"/>
</dbReference>
<evidence type="ECO:0000259" key="5">
    <source>
        <dbReference type="PROSITE" id="PS50305"/>
    </source>
</evidence>
<comment type="domain">
    <text evidence="3">2 residues (Tyr-52 and Arg-55) present in a large hydrophobic pocket are probably involved in substrate specificity. They are important for desuccinylation activity, but dispensable for deacetylation activity.</text>
</comment>
<sequence>MKVVVLTGAGISAESGIRTFRDSNGLWEGHSVDQVATRIGFGRDPGLVNRFYNQRRQQLGVVQPNAAHRALGELENALADDFLLITQNVDDLHERAGSVRLIHMHGELLNKRCIWCSFVSPCAGDISPEDVCGKCSREMGMRPDVVWFGETPYGLDRIQAAVTECDLFVAIGTSGLVEPASRLATKAKVYGARLVEINAADTARSAEFDECLRGPASQVVPQWVDGVLGGLRSS</sequence>
<dbReference type="InterPro" id="IPR027546">
    <property type="entry name" value="Sirtuin_class_III"/>
</dbReference>
<dbReference type="InterPro" id="IPR026590">
    <property type="entry name" value="Ssirtuin_cat_dom"/>
</dbReference>
<feature type="binding site" evidence="3 4">
    <location>
        <position position="113"/>
    </location>
    <ligand>
        <name>Zn(2+)</name>
        <dbReference type="ChEBI" id="CHEBI:29105"/>
    </ligand>
</feature>
<feature type="binding site" evidence="3">
    <location>
        <begin position="172"/>
        <end position="174"/>
    </location>
    <ligand>
        <name>NAD(+)</name>
        <dbReference type="ChEBI" id="CHEBI:57540"/>
    </ligand>
</feature>
<comment type="caution">
    <text evidence="6">The sequence shown here is derived from an EMBL/GenBank/DDBJ whole genome shotgun (WGS) entry which is preliminary data.</text>
</comment>
<dbReference type="Gene3D" id="3.40.50.1220">
    <property type="entry name" value="TPP-binding domain"/>
    <property type="match status" value="1"/>
</dbReference>
<evidence type="ECO:0000256" key="4">
    <source>
        <dbReference type="PROSITE-ProRule" id="PRU00236"/>
    </source>
</evidence>
<organism evidence="6 7">
    <name type="scientific">Luteolibacter rhizosphaerae</name>
    <dbReference type="NCBI Taxonomy" id="2989719"/>
    <lineage>
        <taxon>Bacteria</taxon>
        <taxon>Pseudomonadati</taxon>
        <taxon>Verrucomicrobiota</taxon>
        <taxon>Verrucomicrobiia</taxon>
        <taxon>Verrucomicrobiales</taxon>
        <taxon>Verrucomicrobiaceae</taxon>
        <taxon>Luteolibacter</taxon>
    </lineage>
</organism>
<feature type="binding site" evidence="3 4">
    <location>
        <position position="132"/>
    </location>
    <ligand>
        <name>Zn(2+)</name>
        <dbReference type="ChEBI" id="CHEBI:29105"/>
    </ligand>
</feature>
<dbReference type="RefSeq" id="WP_264515274.1">
    <property type="nucleotide sequence ID" value="NZ_JAPDDR010000010.1"/>
</dbReference>
<feature type="binding site" evidence="3">
    <location>
        <begin position="198"/>
        <end position="200"/>
    </location>
    <ligand>
        <name>NAD(+)</name>
        <dbReference type="ChEBI" id="CHEBI:57540"/>
    </ligand>
</feature>
<comment type="catalytic activity">
    <reaction evidence="3">
        <text>N(6)-acetyl-L-lysyl-[protein] + NAD(+) + H2O = 2''-O-acetyl-ADP-D-ribose + nicotinamide + L-lysyl-[protein]</text>
        <dbReference type="Rhea" id="RHEA:43636"/>
        <dbReference type="Rhea" id="RHEA-COMP:9752"/>
        <dbReference type="Rhea" id="RHEA-COMP:10731"/>
        <dbReference type="ChEBI" id="CHEBI:15377"/>
        <dbReference type="ChEBI" id="CHEBI:17154"/>
        <dbReference type="ChEBI" id="CHEBI:29969"/>
        <dbReference type="ChEBI" id="CHEBI:57540"/>
        <dbReference type="ChEBI" id="CHEBI:61930"/>
        <dbReference type="ChEBI" id="CHEBI:83767"/>
        <dbReference type="EC" id="2.3.1.286"/>
    </reaction>
</comment>
<feature type="binding site" evidence="3">
    <location>
        <begin position="87"/>
        <end position="90"/>
    </location>
    <ligand>
        <name>NAD(+)</name>
        <dbReference type="ChEBI" id="CHEBI:57540"/>
    </ligand>
</feature>
<feature type="active site" description="Proton acceptor" evidence="3 4">
    <location>
        <position position="105"/>
    </location>
</feature>
<feature type="binding site" evidence="3">
    <location>
        <position position="52"/>
    </location>
    <ligand>
        <name>substrate</name>
    </ligand>
</feature>
<comment type="catalytic activity">
    <reaction evidence="3">
        <text>N(6)-succinyl-L-lysyl-[protein] + NAD(+) + H2O = 2''-O-succinyl-ADP-D-ribose + nicotinamide + L-lysyl-[protein]</text>
        <dbReference type="Rhea" id="RHEA:47668"/>
        <dbReference type="Rhea" id="RHEA-COMP:9752"/>
        <dbReference type="Rhea" id="RHEA-COMP:11877"/>
        <dbReference type="ChEBI" id="CHEBI:15377"/>
        <dbReference type="ChEBI" id="CHEBI:17154"/>
        <dbReference type="ChEBI" id="CHEBI:29969"/>
        <dbReference type="ChEBI" id="CHEBI:57540"/>
        <dbReference type="ChEBI" id="CHEBI:87830"/>
        <dbReference type="ChEBI" id="CHEBI:87832"/>
    </reaction>
</comment>
<evidence type="ECO:0000256" key="1">
    <source>
        <dbReference type="ARBA" id="ARBA00022679"/>
    </source>
</evidence>
<comment type="similarity">
    <text evidence="3">Belongs to the sirtuin family. Class III subfamily.</text>
</comment>
<dbReference type="EMBL" id="JAPDDR010000010">
    <property type="protein sequence ID" value="MCW1915719.1"/>
    <property type="molecule type" value="Genomic_DNA"/>
</dbReference>
<protein>
    <recommendedName>
        <fullName evidence="3">NAD-dependent protein deacylase</fullName>
        <ecNumber evidence="3">2.3.1.286</ecNumber>
    </recommendedName>
    <alternativeName>
        <fullName evidence="3">Regulatory protein SIR2 homolog</fullName>
    </alternativeName>
</protein>
<keyword evidence="3 4" id="KW-0479">Metal-binding</keyword>
<feature type="binding site" evidence="3">
    <location>
        <position position="216"/>
    </location>
    <ligand>
        <name>NAD(+)</name>
        <dbReference type="ChEBI" id="CHEBI:57540"/>
    </ligand>
</feature>
<dbReference type="CDD" id="cd01412">
    <property type="entry name" value="SIRT5_Af1_CobB"/>
    <property type="match status" value="1"/>
</dbReference>
<reference evidence="6" key="1">
    <citation type="submission" date="2022-10" db="EMBL/GenBank/DDBJ databases">
        <title>Luteolibacter sp. GHJ8, whole genome shotgun sequencing project.</title>
        <authorList>
            <person name="Zhao G."/>
            <person name="Shen L."/>
        </authorList>
    </citation>
    <scope>NUCLEOTIDE SEQUENCE</scope>
    <source>
        <strain evidence="6">GHJ8</strain>
    </source>
</reference>
<dbReference type="InterPro" id="IPR029035">
    <property type="entry name" value="DHS-like_NAD/FAD-binding_dom"/>
</dbReference>
<feature type="binding site" evidence="3">
    <location>
        <begin position="8"/>
        <end position="27"/>
    </location>
    <ligand>
        <name>NAD(+)</name>
        <dbReference type="ChEBI" id="CHEBI:57540"/>
    </ligand>
</feature>
<dbReference type="EC" id="2.3.1.286" evidence="3"/>
<proteinExistence type="inferred from homology"/>